<keyword evidence="5" id="KW-0378">Hydrolase</keyword>
<dbReference type="SUPFAM" id="SSF143011">
    <property type="entry name" value="RelE-like"/>
    <property type="match status" value="1"/>
</dbReference>
<evidence type="ECO:0000256" key="1">
    <source>
        <dbReference type="ARBA" id="ARBA00008172"/>
    </source>
</evidence>
<dbReference type="NCBIfam" id="TIGR02116">
    <property type="entry name" value="toxin_Txe_YoeB"/>
    <property type="match status" value="1"/>
</dbReference>
<evidence type="ECO:0000256" key="6">
    <source>
        <dbReference type="ARBA" id="ARBA00030388"/>
    </source>
</evidence>
<evidence type="ECO:0000256" key="3">
    <source>
        <dbReference type="ARBA" id="ARBA00022722"/>
    </source>
</evidence>
<evidence type="ECO:0000256" key="2">
    <source>
        <dbReference type="ARBA" id="ARBA00022649"/>
    </source>
</evidence>
<protein>
    <recommendedName>
        <fullName evidence="7">Endoribonuclease YoeB</fullName>
    </recommendedName>
    <alternativeName>
        <fullName evidence="6">Putative mRNA interferase YoeB</fullName>
    </alternativeName>
</protein>
<evidence type="ECO:0000256" key="8">
    <source>
        <dbReference type="SAM" id="MobiDB-lite"/>
    </source>
</evidence>
<dbReference type="Pfam" id="PF06769">
    <property type="entry name" value="YoeB_toxin"/>
    <property type="match status" value="1"/>
</dbReference>
<proteinExistence type="inferred from homology"/>
<keyword evidence="10" id="KW-1185">Reference proteome</keyword>
<dbReference type="EMBL" id="JADEWU010000069">
    <property type="protein sequence ID" value="MBE9145813.1"/>
    <property type="molecule type" value="Genomic_DNA"/>
</dbReference>
<accession>A0ABR9UH90</accession>
<reference evidence="9 10" key="1">
    <citation type="submission" date="2020-10" db="EMBL/GenBank/DDBJ databases">
        <authorList>
            <person name="Castelo-Branco R."/>
            <person name="Eusebio N."/>
            <person name="Adriana R."/>
            <person name="Vieira A."/>
            <person name="Brugerolle De Fraissinette N."/>
            <person name="Rezende De Castro R."/>
            <person name="Schneider M.P."/>
            <person name="Vasconcelos V."/>
            <person name="Leao P.N."/>
        </authorList>
    </citation>
    <scope>NUCLEOTIDE SEQUENCE [LARGE SCALE GENOMIC DNA]</scope>
    <source>
        <strain evidence="9 10">LEGE 06226</strain>
    </source>
</reference>
<dbReference type="PANTHER" id="PTHR38039">
    <property type="entry name" value="TOXIN YOEB"/>
    <property type="match status" value="1"/>
</dbReference>
<gene>
    <name evidence="9" type="ORF">IQ236_21725</name>
</gene>
<evidence type="ECO:0000256" key="4">
    <source>
        <dbReference type="ARBA" id="ARBA00022759"/>
    </source>
</evidence>
<keyword evidence="4" id="KW-0255">Endonuclease</keyword>
<evidence type="ECO:0000313" key="10">
    <source>
        <dbReference type="Proteomes" id="UP000640725"/>
    </source>
</evidence>
<name>A0ABR9UH90_9CYAN</name>
<comment type="similarity">
    <text evidence="1">Belongs to the YoeB family.</text>
</comment>
<keyword evidence="2" id="KW-1277">Toxin-antitoxin system</keyword>
<dbReference type="InterPro" id="IPR009614">
    <property type="entry name" value="YoeB_toxin"/>
</dbReference>
<dbReference type="Proteomes" id="UP000640725">
    <property type="component" value="Unassembled WGS sequence"/>
</dbReference>
<keyword evidence="3" id="KW-0540">Nuclease</keyword>
<dbReference type="PANTHER" id="PTHR38039:SF1">
    <property type="entry name" value="TOXIN YOEB"/>
    <property type="match status" value="1"/>
</dbReference>
<evidence type="ECO:0000256" key="7">
    <source>
        <dbReference type="ARBA" id="ARBA00050056"/>
    </source>
</evidence>
<evidence type="ECO:0000313" key="9">
    <source>
        <dbReference type="EMBL" id="MBE9145813.1"/>
    </source>
</evidence>
<sequence>MLKNYVRSSDLAKKKKPQPENEKSQESLANTFPVKSRIKRDLVFDSQFLEDIAYWVKTDRKIALRLLSLVEEIGRMPFDGTGKPERLKYQDANVWSRRLTDKDRIVYLVSEDRIEFLQGRYHYSDH</sequence>
<dbReference type="InterPro" id="IPR035093">
    <property type="entry name" value="RelE/ParE_toxin_dom_sf"/>
</dbReference>
<dbReference type="Gene3D" id="3.30.2310.20">
    <property type="entry name" value="RelE-like"/>
    <property type="match status" value="1"/>
</dbReference>
<comment type="caution">
    <text evidence="9">The sequence shown here is derived from an EMBL/GenBank/DDBJ whole genome shotgun (WGS) entry which is preliminary data.</text>
</comment>
<evidence type="ECO:0000256" key="5">
    <source>
        <dbReference type="ARBA" id="ARBA00022801"/>
    </source>
</evidence>
<organism evidence="9 10">
    <name type="scientific">Planktothrix mougeotii LEGE 06226</name>
    <dbReference type="NCBI Taxonomy" id="1828728"/>
    <lineage>
        <taxon>Bacteria</taxon>
        <taxon>Bacillati</taxon>
        <taxon>Cyanobacteriota</taxon>
        <taxon>Cyanophyceae</taxon>
        <taxon>Oscillatoriophycideae</taxon>
        <taxon>Oscillatoriales</taxon>
        <taxon>Microcoleaceae</taxon>
        <taxon>Planktothrix</taxon>
    </lineage>
</organism>
<feature type="region of interest" description="Disordered" evidence="8">
    <location>
        <begin position="1"/>
        <end position="30"/>
    </location>
</feature>